<feature type="domain" description="NB-ARC" evidence="1">
    <location>
        <begin position="147"/>
        <end position="298"/>
    </location>
</feature>
<keyword evidence="3" id="KW-1185">Reference proteome</keyword>
<dbReference type="InterPro" id="IPR027417">
    <property type="entry name" value="P-loop_NTPase"/>
</dbReference>
<dbReference type="EMBL" id="LNIX01000012">
    <property type="protein sequence ID" value="OXA47721.1"/>
    <property type="molecule type" value="Genomic_DNA"/>
</dbReference>
<evidence type="ECO:0000313" key="2">
    <source>
        <dbReference type="EMBL" id="OXA47721.1"/>
    </source>
</evidence>
<dbReference type="GO" id="GO:0043531">
    <property type="term" value="F:ADP binding"/>
    <property type="evidence" value="ECO:0007669"/>
    <property type="project" value="InterPro"/>
</dbReference>
<dbReference type="AlphaFoldDB" id="A0A226DSP7"/>
<gene>
    <name evidence="2" type="ORF">Fcan01_17518</name>
</gene>
<dbReference type="Pfam" id="PF00931">
    <property type="entry name" value="NB-ARC"/>
    <property type="match status" value="1"/>
</dbReference>
<proteinExistence type="predicted"/>
<dbReference type="OrthoDB" id="7617259at2759"/>
<organism evidence="2 3">
    <name type="scientific">Folsomia candida</name>
    <name type="common">Springtail</name>
    <dbReference type="NCBI Taxonomy" id="158441"/>
    <lineage>
        <taxon>Eukaryota</taxon>
        <taxon>Metazoa</taxon>
        <taxon>Ecdysozoa</taxon>
        <taxon>Arthropoda</taxon>
        <taxon>Hexapoda</taxon>
        <taxon>Collembola</taxon>
        <taxon>Entomobryomorpha</taxon>
        <taxon>Isotomoidea</taxon>
        <taxon>Isotomidae</taxon>
        <taxon>Proisotominae</taxon>
        <taxon>Folsomia</taxon>
    </lineage>
</organism>
<evidence type="ECO:0000259" key="1">
    <source>
        <dbReference type="Pfam" id="PF00931"/>
    </source>
</evidence>
<dbReference type="InterPro" id="IPR002182">
    <property type="entry name" value="NB-ARC"/>
</dbReference>
<sequence>MATVKLGHVVNQLLQDSTIISDYGRFYDALDVRYPEYIQLTNRYKNAAAKTCELFYEILQYWVNAEKGNATIFKLCDILKGAEFVNAADNILKLGDPTTLIVAPTRQQPSNSTDISQADKSFNITPPIRTFVGRENELVQVKEYFKEKRTCVVTSAMGGQGKTQLCKKFVEQIQDENPSQIVTWFQGDTYDQLVASISQYTEQLGLQVKDSSGKPYPVDKLINNISAKLLPRKFPWLVVIDNVDSEYDGFPEVIEEFTDSSASVLITTRRANLLHGETEQLKLQSLSDEDAYKLVHNALKNVDHADVQLLCKLLGNHALACAQAVAYIRAQQNCSTAGKGYKISDYITEFNQDKAELVKYKLKLSKYDETIYLVVNKTMKFIREADGQQGEMSQKIMDVLCLVRPDGIMVEYLNKLVDQYVLGMLGRPMKLVKILQKVDQLAEDDKYIRLKYFNAGLFRLQEFSLINLDYEEVSVHRMVQKIAKIDSEYAAGYVLIPIVELEKQQHQSCNTL</sequence>
<protein>
    <recommendedName>
        <fullName evidence="1">NB-ARC domain-containing protein</fullName>
    </recommendedName>
</protein>
<accession>A0A226DSP7</accession>
<dbReference type="Proteomes" id="UP000198287">
    <property type="component" value="Unassembled WGS sequence"/>
</dbReference>
<evidence type="ECO:0000313" key="3">
    <source>
        <dbReference type="Proteomes" id="UP000198287"/>
    </source>
</evidence>
<dbReference type="Gene3D" id="3.40.50.300">
    <property type="entry name" value="P-loop containing nucleotide triphosphate hydrolases"/>
    <property type="match status" value="1"/>
</dbReference>
<dbReference type="InterPro" id="IPR011029">
    <property type="entry name" value="DEATH-like_dom_sf"/>
</dbReference>
<name>A0A226DSP7_FOLCA</name>
<comment type="caution">
    <text evidence="2">The sequence shown here is derived from an EMBL/GenBank/DDBJ whole genome shotgun (WGS) entry which is preliminary data.</text>
</comment>
<dbReference type="SUPFAM" id="SSF52540">
    <property type="entry name" value="P-loop containing nucleoside triphosphate hydrolases"/>
    <property type="match status" value="1"/>
</dbReference>
<dbReference type="Gene3D" id="1.10.533.10">
    <property type="entry name" value="Death Domain, Fas"/>
    <property type="match status" value="1"/>
</dbReference>
<dbReference type="STRING" id="158441.A0A226DSP7"/>
<dbReference type="PANTHER" id="PTHR47691:SF3">
    <property type="entry name" value="HTH-TYPE TRANSCRIPTIONAL REGULATOR RV0890C-RELATED"/>
    <property type="match status" value="1"/>
</dbReference>
<reference evidence="2 3" key="1">
    <citation type="submission" date="2015-12" db="EMBL/GenBank/DDBJ databases">
        <title>The genome of Folsomia candida.</title>
        <authorList>
            <person name="Faddeeva A."/>
            <person name="Derks M.F."/>
            <person name="Anvar Y."/>
            <person name="Smit S."/>
            <person name="Van Straalen N."/>
            <person name="Roelofs D."/>
        </authorList>
    </citation>
    <scope>NUCLEOTIDE SEQUENCE [LARGE SCALE GENOMIC DNA]</scope>
    <source>
        <strain evidence="2 3">VU population</strain>
        <tissue evidence="2">Whole body</tissue>
    </source>
</reference>
<dbReference type="PANTHER" id="PTHR47691">
    <property type="entry name" value="REGULATOR-RELATED"/>
    <property type="match status" value="1"/>
</dbReference>
<dbReference type="SUPFAM" id="SSF47986">
    <property type="entry name" value="DEATH domain"/>
    <property type="match status" value="1"/>
</dbReference>